<dbReference type="PaxDb" id="8022-A0A061A2R6"/>
<dbReference type="STRING" id="8022.A0A061A2R6"/>
<organism evidence="1 2">
    <name type="scientific">Oncorhynchus mykiss</name>
    <name type="common">Rainbow trout</name>
    <name type="synonym">Salmo gairdneri</name>
    <dbReference type="NCBI Taxonomy" id="8022"/>
    <lineage>
        <taxon>Eukaryota</taxon>
        <taxon>Metazoa</taxon>
        <taxon>Chordata</taxon>
        <taxon>Craniata</taxon>
        <taxon>Vertebrata</taxon>
        <taxon>Euteleostomi</taxon>
        <taxon>Actinopterygii</taxon>
        <taxon>Neopterygii</taxon>
        <taxon>Teleostei</taxon>
        <taxon>Protacanthopterygii</taxon>
        <taxon>Salmoniformes</taxon>
        <taxon>Salmonidae</taxon>
        <taxon>Salmoninae</taxon>
        <taxon>Oncorhynchus</taxon>
    </lineage>
</organism>
<evidence type="ECO:0000313" key="1">
    <source>
        <dbReference type="EMBL" id="CDR15398.1"/>
    </source>
</evidence>
<evidence type="ECO:0000313" key="2">
    <source>
        <dbReference type="Proteomes" id="UP000193380"/>
    </source>
</evidence>
<proteinExistence type="predicted"/>
<dbReference type="EMBL" id="FR972759">
    <property type="protein sequence ID" value="CDR15398.1"/>
    <property type="molecule type" value="Genomic_DNA"/>
</dbReference>
<protein>
    <submittedName>
        <fullName evidence="1">Uncharacterized protein</fullName>
    </submittedName>
</protein>
<feature type="non-terminal residue" evidence="1">
    <location>
        <position position="1"/>
    </location>
</feature>
<dbReference type="AlphaFoldDB" id="A0A061A2R6"/>
<gene>
    <name evidence="1" type="ORF">GSONMT00009589001</name>
</gene>
<dbReference type="Proteomes" id="UP000193380">
    <property type="component" value="Unassembled WGS sequence"/>
</dbReference>
<name>A0A061A2R6_ONCMY</name>
<accession>A0A061A2R6</accession>
<reference evidence="1" key="1">
    <citation type="journal article" date="2014" name="Nat. Commun.">
        <title>The rainbow trout genome provides novel insights into evolution after whole-genome duplication in vertebrates.</title>
        <authorList>
            <person name="Berthelot C."/>
            <person name="Brunet F."/>
            <person name="Chalopin D."/>
            <person name="Juanchich A."/>
            <person name="Bernard M."/>
            <person name="Noel B."/>
            <person name="Bento P."/>
            <person name="Da Silva C."/>
            <person name="Labadie K."/>
            <person name="Alberti A."/>
            <person name="Aury J.M."/>
            <person name="Louis A."/>
            <person name="Dehais P."/>
            <person name="Bardou P."/>
            <person name="Montfort J."/>
            <person name="Klopp C."/>
            <person name="Cabau C."/>
            <person name="Gaspin C."/>
            <person name="Thorgaard G.H."/>
            <person name="Boussaha M."/>
            <person name="Quillet E."/>
            <person name="Guyomard R."/>
            <person name="Galiana D."/>
            <person name="Bobe J."/>
            <person name="Volff J.N."/>
            <person name="Genet C."/>
            <person name="Wincker P."/>
            <person name="Jaillon O."/>
            <person name="Roest Crollius H."/>
            <person name="Guiguen Y."/>
        </authorList>
    </citation>
    <scope>NUCLEOTIDE SEQUENCE [LARGE SCALE GENOMIC DNA]</scope>
</reference>
<sequence>LGEVWRSAKDVCVERQCVLVGEREVFITHSNVSCPSVDPTSCPLGSELRCDTTDCCPRCHCAPQDACVLNHTVIGAEESLMVDLCTHCTCSVEEGAVRRYKLSCRRISCPTCPEVTHLHHHLTCLWQFIVAVCNVASRVMERIWLPLSGAMPLQVNVKSNPGAVCSSTARTC</sequence>
<reference evidence="1" key="2">
    <citation type="submission" date="2014-03" db="EMBL/GenBank/DDBJ databases">
        <authorList>
            <person name="Genoscope - CEA"/>
        </authorList>
    </citation>
    <scope>NUCLEOTIDE SEQUENCE</scope>
</reference>